<dbReference type="EMBL" id="ML170182">
    <property type="protein sequence ID" value="TDL21176.1"/>
    <property type="molecule type" value="Genomic_DNA"/>
</dbReference>
<dbReference type="AlphaFoldDB" id="A0A4Y7Q1K1"/>
<evidence type="ECO:0000313" key="2">
    <source>
        <dbReference type="Proteomes" id="UP000294933"/>
    </source>
</evidence>
<name>A0A4Y7Q1K1_9AGAM</name>
<dbReference type="VEuPathDB" id="FungiDB:BD410DRAFT_307359"/>
<evidence type="ECO:0000313" key="1">
    <source>
        <dbReference type="EMBL" id="TDL21176.1"/>
    </source>
</evidence>
<dbReference type="Proteomes" id="UP000294933">
    <property type="component" value="Unassembled WGS sequence"/>
</dbReference>
<sequence length="124" mass="14340">MEVLSIALRASRLQPLAYPIREGSVAWLNDEMRHDELREITVTYKMSLESPDQIVRNYFHPISKQRFPMLSTVTLLSDFGPNHRLGVYDLEDGKRLEDGETFGPMSLYLRGPHNEMLTDFNEAL</sequence>
<reference evidence="1 2" key="1">
    <citation type="submission" date="2018-06" db="EMBL/GenBank/DDBJ databases">
        <title>A transcriptomic atlas of mushroom development highlights an independent origin of complex multicellularity.</title>
        <authorList>
            <consortium name="DOE Joint Genome Institute"/>
            <person name="Krizsan K."/>
            <person name="Almasi E."/>
            <person name="Merenyi Z."/>
            <person name="Sahu N."/>
            <person name="Viragh M."/>
            <person name="Koszo T."/>
            <person name="Mondo S."/>
            <person name="Kiss B."/>
            <person name="Balint B."/>
            <person name="Kues U."/>
            <person name="Barry K."/>
            <person name="Hegedus J.C."/>
            <person name="Henrissat B."/>
            <person name="Johnson J."/>
            <person name="Lipzen A."/>
            <person name="Ohm R."/>
            <person name="Nagy I."/>
            <person name="Pangilinan J."/>
            <person name="Yan J."/>
            <person name="Xiong Y."/>
            <person name="Grigoriev I.V."/>
            <person name="Hibbett D.S."/>
            <person name="Nagy L.G."/>
        </authorList>
    </citation>
    <scope>NUCLEOTIDE SEQUENCE [LARGE SCALE GENOMIC DNA]</scope>
    <source>
        <strain evidence="1 2">SZMC22713</strain>
    </source>
</reference>
<proteinExistence type="predicted"/>
<keyword evidence="2" id="KW-1185">Reference proteome</keyword>
<organism evidence="1 2">
    <name type="scientific">Rickenella mellea</name>
    <dbReference type="NCBI Taxonomy" id="50990"/>
    <lineage>
        <taxon>Eukaryota</taxon>
        <taxon>Fungi</taxon>
        <taxon>Dikarya</taxon>
        <taxon>Basidiomycota</taxon>
        <taxon>Agaricomycotina</taxon>
        <taxon>Agaricomycetes</taxon>
        <taxon>Hymenochaetales</taxon>
        <taxon>Rickenellaceae</taxon>
        <taxon>Rickenella</taxon>
    </lineage>
</organism>
<accession>A0A4Y7Q1K1</accession>
<gene>
    <name evidence="1" type="ORF">BD410DRAFT_307359</name>
</gene>
<protein>
    <submittedName>
        <fullName evidence="1">Uncharacterized protein</fullName>
    </submittedName>
</protein>